<dbReference type="Pfam" id="PF00415">
    <property type="entry name" value="RCC1"/>
    <property type="match status" value="6"/>
</dbReference>
<feature type="domain" description="RCC1-like" evidence="4">
    <location>
        <begin position="732"/>
        <end position="942"/>
    </location>
</feature>
<sequence>MGGGALHLVKPTSADPPNQSQGFSITPKSGPANSNNPVTINPPHAIAGVRFTVVSALSNHALALGSDGNAYAWGSNAVGQLGNGTNISSTKPVMVQTPAGVRFTKISAGWEHSVALGDDGNAYAWGINSRGQLGTSSLRSSNRPVKVSPPAYTRFTDVMAGGWHSFATCSNGSTYGWGHNLEGELGAGTNIDANYNLVRVLAPANVSFVNFSTGWDHTIAVGSDGNTYAWGYNATGQLGTSAGNKNVPTRVTGIPSGVRFTSVSAGNSHSLAIGSDSNTYAWGDNSWGQLGIGTSSGTYRTPRKVTPAPGGYVFTSISAGNNHSLAIGWDKKVYAWGTNTYGQLGTGNTSSSYKPTMVDTNGVDIVQVSASTGNGSTSMTGTSNFGYSLGVDKYGNTYAWGNNQYGQLGTGTSSFREIKLARVGGNIAVTSVTFDGMAGTKVSSNDVIGLWNGKTPLHRPGKVEVIVQWTLNGVTQQAAKLNYRFLDRFTVQFDTGGAPISKPANQSLNEGSQVVWPSPTPAWPGHNFAGWFTDNGTPWNFDSPITQNLNLTARWDSVAFSLNPTTGSRKGNTAVTITANPNQSKIRFVQIAAGSNFTIGLGSNGLVYAWGANDRGQLGDGSNSDHSTPTVVHLPAGTTFSSIAVGDKHALAIGRDNKVYAWGANDKGQLGNGAYNDCSTPVVFATPQGANPAKVAAGSQHSLALMKDGTIYAAGMNSKGQLGDQSLITRANPVKTYYSDSLGFTQIAAGKEHSLAITDDNEVYAWGANDNGQLGIAGTNQLTPQNVTGLSTRDITQVVGGDNYSAALDESGQIYTWGNNSAGQLGNGTNTNTSTPIAISLPGNMKAKSISAGSSHMLALTNAHTIYAWGANTNGQLGIGSTNGSNSPIASAAPNSVTFSTIEAGNSHGLATSTTGEAYAWGLNSNGQLGDGSTTQHQNPTPGSGLLITITAAKFDQANATGNMSGVGTWSGTTPAHSPGTVPVNIEWNLAGETQPAQTLSYTYERGTIYVIRFNLGGAPGNAPADQTFEEGEGKHATWPTPPTRAGYEFAGWFTGGQPFDFTTPVRASANLTARWDVSEFKLTPQAGRVTGGTHLTLTGPGQPGFKFTQVCAGSDYSVALGSNGLIYAWGNNSSNQLGDESTVTRRAPVRVHTPVGVTFTSIAASPKSDYTMAVGSDGKAYAWGSNRYGLLSNGGNRDNTKPEEYILPAGVKAVEVAAGIRHSLVLSQDGKVYATGVNYYGEVANNTNVNTYYTAIPVSLPAGKTFVHIAAGEYFSLALSSDGQLYSWGYNNNGRLGDGDITEHADPRPVSLPPGVSFTQIAAQHDYAAAIGDDNNVYTWGSNVKGQLGTGDTTPRRKPTKITLPGSAKAASVATGESHTLALTTTGSAYAWGNDWYGQLGTGNSVDQLSPTPLSGVGNNTFTTISAGYDHSLAVNTAGDMYAWGSSADGRLGDGTFYNKNEPSPVTKLTNNVTGFDLGGTAVTGFSSTGSSSWKADSAAHADGKVDVEIHWSKAGEEQTYTITKGYEYYTFAKLAKAGALPAKRRAGLTLIASSSCLAGCYIIMRKRQGAGRHVMR</sequence>
<dbReference type="PANTHER" id="PTHR22870:SF408">
    <property type="entry name" value="OS09G0560450 PROTEIN"/>
    <property type="match status" value="1"/>
</dbReference>
<keyword evidence="2" id="KW-0677">Repeat</keyword>
<dbReference type="InterPro" id="IPR051210">
    <property type="entry name" value="Ub_ligase/GEF_domain"/>
</dbReference>
<evidence type="ECO:0000313" key="5">
    <source>
        <dbReference type="EMBL" id="BDR53951.1"/>
    </source>
</evidence>
<gene>
    <name evidence="5" type="ORF">KIMH_00620</name>
</gene>
<dbReference type="PROSITE" id="PS00626">
    <property type="entry name" value="RCC1_2"/>
    <property type="match status" value="9"/>
</dbReference>
<feature type="region of interest" description="Disordered" evidence="3">
    <location>
        <begin position="1"/>
        <end position="39"/>
    </location>
</feature>
<dbReference type="Pfam" id="PF25390">
    <property type="entry name" value="WD40_RLD"/>
    <property type="match status" value="3"/>
</dbReference>
<dbReference type="InterPro" id="IPR013378">
    <property type="entry name" value="InlB-like_B-rpt"/>
</dbReference>
<keyword evidence="6" id="KW-1185">Reference proteome</keyword>
<dbReference type="EMBL" id="AP026800">
    <property type="protein sequence ID" value="BDR53951.1"/>
    <property type="molecule type" value="Genomic_DNA"/>
</dbReference>
<dbReference type="InterPro" id="IPR042229">
    <property type="entry name" value="Listeria/Bacterioides_rpt_sf"/>
</dbReference>
<organism evidence="5 6">
    <name type="scientific">Bombiscardovia apis</name>
    <dbReference type="NCBI Taxonomy" id="2932182"/>
    <lineage>
        <taxon>Bacteria</taxon>
        <taxon>Bacillati</taxon>
        <taxon>Actinomycetota</taxon>
        <taxon>Actinomycetes</taxon>
        <taxon>Bifidobacteriales</taxon>
        <taxon>Bifidobacteriaceae</taxon>
        <taxon>Bombiscardovia</taxon>
    </lineage>
</organism>
<evidence type="ECO:0000313" key="6">
    <source>
        <dbReference type="Proteomes" id="UP001321748"/>
    </source>
</evidence>
<feature type="domain" description="RCC1-like" evidence="4">
    <location>
        <begin position="1104"/>
        <end position="1370"/>
    </location>
</feature>
<dbReference type="Pfam" id="PF09479">
    <property type="entry name" value="Flg_new"/>
    <property type="match status" value="2"/>
</dbReference>
<evidence type="ECO:0000256" key="2">
    <source>
        <dbReference type="ARBA" id="ARBA00022737"/>
    </source>
</evidence>
<reference evidence="5 6" key="1">
    <citation type="journal article" date="2023" name="Microbiol. Spectr.">
        <title>Symbiosis of Carpenter Bees with Uncharacterized Lactic Acid Bacteria Showing NAD Auxotrophy.</title>
        <authorList>
            <person name="Kawasaki S."/>
            <person name="Ozawa K."/>
            <person name="Mori T."/>
            <person name="Yamamoto A."/>
            <person name="Ito M."/>
            <person name="Ohkuma M."/>
            <person name="Sakamoto M."/>
            <person name="Matsutani M."/>
        </authorList>
    </citation>
    <scope>NUCLEOTIDE SEQUENCE [LARGE SCALE GENOMIC DNA]</scope>
    <source>
        <strain evidence="5 6">KimH</strain>
    </source>
</reference>
<protein>
    <recommendedName>
        <fullName evidence="4">RCC1-like domain-containing protein</fullName>
    </recommendedName>
</protein>
<comment type="subcellular location">
    <subcellularLocation>
        <location evidence="1">Cell envelope</location>
    </subcellularLocation>
</comment>
<evidence type="ECO:0000256" key="1">
    <source>
        <dbReference type="ARBA" id="ARBA00004196"/>
    </source>
</evidence>
<accession>A0ABM8BAL0</accession>
<feature type="compositionally biased region" description="Polar residues" evidence="3">
    <location>
        <begin position="15"/>
        <end position="39"/>
    </location>
</feature>
<name>A0ABM8BAL0_9BIFI</name>
<dbReference type="PRINTS" id="PR00633">
    <property type="entry name" value="RCCNDNSATION"/>
</dbReference>
<dbReference type="InterPro" id="IPR009091">
    <property type="entry name" value="RCC1/BLIP-II"/>
</dbReference>
<dbReference type="InterPro" id="IPR058923">
    <property type="entry name" value="RCC1-like_dom"/>
</dbReference>
<dbReference type="RefSeq" id="WP_317642987.1">
    <property type="nucleotide sequence ID" value="NZ_AP026800.1"/>
</dbReference>
<dbReference type="Gene3D" id="2.60.40.4270">
    <property type="entry name" value="Listeria-Bacteroides repeat domain"/>
    <property type="match status" value="2"/>
</dbReference>
<dbReference type="PROSITE" id="PS50012">
    <property type="entry name" value="RCC1_3"/>
    <property type="match status" value="20"/>
</dbReference>
<dbReference type="InterPro" id="IPR000408">
    <property type="entry name" value="Reg_chr_condens"/>
</dbReference>
<dbReference type="SUPFAM" id="SSF50985">
    <property type="entry name" value="RCC1/BLIP-II"/>
    <property type="match status" value="4"/>
</dbReference>
<dbReference type="PANTHER" id="PTHR22870">
    <property type="entry name" value="REGULATOR OF CHROMOSOME CONDENSATION"/>
    <property type="match status" value="1"/>
</dbReference>
<evidence type="ECO:0000256" key="3">
    <source>
        <dbReference type="SAM" id="MobiDB-lite"/>
    </source>
</evidence>
<proteinExistence type="predicted"/>
<evidence type="ECO:0000259" key="4">
    <source>
        <dbReference type="Pfam" id="PF25390"/>
    </source>
</evidence>
<dbReference type="Proteomes" id="UP001321748">
    <property type="component" value="Chromosome"/>
</dbReference>
<dbReference type="Gene3D" id="2.130.10.30">
    <property type="entry name" value="Regulator of chromosome condensation 1/beta-lactamase-inhibitor protein II"/>
    <property type="match status" value="6"/>
</dbReference>
<feature type="domain" description="RCC1-like" evidence="4">
    <location>
        <begin position="36"/>
        <end position="306"/>
    </location>
</feature>